<dbReference type="InterPro" id="IPR051951">
    <property type="entry name" value="UNC-93_regulatory"/>
</dbReference>
<keyword evidence="8" id="KW-1185">Reference proteome</keyword>
<feature type="transmembrane region" description="Helical" evidence="6">
    <location>
        <begin position="231"/>
        <end position="249"/>
    </location>
</feature>
<evidence type="ECO:0000256" key="4">
    <source>
        <dbReference type="ARBA" id="ARBA00022989"/>
    </source>
</evidence>
<comment type="caution">
    <text evidence="7">The sequence shown here is derived from an EMBL/GenBank/DDBJ whole genome shotgun (WGS) entry which is preliminary data.</text>
</comment>
<feature type="transmembrane region" description="Helical" evidence="6">
    <location>
        <begin position="356"/>
        <end position="375"/>
    </location>
</feature>
<feature type="transmembrane region" description="Helical" evidence="6">
    <location>
        <begin position="514"/>
        <end position="535"/>
    </location>
</feature>
<feature type="transmembrane region" description="Helical" evidence="6">
    <location>
        <begin position="132"/>
        <end position="156"/>
    </location>
</feature>
<keyword evidence="5 6" id="KW-0472">Membrane</keyword>
<dbReference type="InterPro" id="IPR036259">
    <property type="entry name" value="MFS_trans_sf"/>
</dbReference>
<dbReference type="SUPFAM" id="SSF103473">
    <property type="entry name" value="MFS general substrate transporter"/>
    <property type="match status" value="2"/>
</dbReference>
<dbReference type="AlphaFoldDB" id="A0ABD3VJ08"/>
<accession>A0ABD3VJ08</accession>
<dbReference type="GO" id="GO:0016020">
    <property type="term" value="C:membrane"/>
    <property type="evidence" value="ECO:0007669"/>
    <property type="project" value="UniProtKB-SubCell"/>
</dbReference>
<dbReference type="EMBL" id="JBJQND010000012">
    <property type="protein sequence ID" value="KAL3860517.1"/>
    <property type="molecule type" value="Genomic_DNA"/>
</dbReference>
<evidence type="ECO:0000256" key="5">
    <source>
        <dbReference type="ARBA" id="ARBA00023136"/>
    </source>
</evidence>
<dbReference type="Gene3D" id="1.20.1250.20">
    <property type="entry name" value="MFS general substrate transporter like domains"/>
    <property type="match status" value="1"/>
</dbReference>
<dbReference type="PANTHER" id="PTHR19444">
    <property type="entry name" value="UNC-93 RELATED"/>
    <property type="match status" value="1"/>
</dbReference>
<sequence>MESDKDIEVREKDSLNNLLLSDRSSNSSFIDGAINNSNRIESDFKSMKGASNDRPCFHEREAMLFKEELHKHSHIISQGVLKRYEENQLNNRLNNKKSIWKNFIALCTGLLFAFISFMPLRNIQTSLYSMHHLANISLATMYFSFAIGCSVSSWLAQNARPKGIILVAMFGHVMYTATNIYPSMMTLVPASCLFGFFHAPLWSMQELLIASYGAAYSALSSIPIEKSIQQFQGVFLIFCHAAQIFGNLLESAILHMGGDYYTNETGIDSMRTGYYHLEIYNISESPKDLIWLGPFGYRVESEIEYPSEKVDYQSVVKFVFLILAALGMTIICLFFNKPDIIVQKRKCAFREKMHEIGCFLRSKVFAFLGLLMLFSGMQQAVVICNVTKMYGTLTLGLHMVGYMMMCYGTCQLVILLVVEKLQSRLKPTVTVLNAFILTLGLLVLLYVWEPTPNSLFRILGYVGLWGAVDGLWQTQLQCILVSSVGRKESAVVTFRILQSLGLVTVFLLDIWLSLLTQICIIGAVLVFGVIMYMILEVIQNPMISNEPFPFQV</sequence>
<evidence type="ECO:0000313" key="8">
    <source>
        <dbReference type="Proteomes" id="UP001634394"/>
    </source>
</evidence>
<feature type="transmembrane region" description="Helical" evidence="6">
    <location>
        <begin position="201"/>
        <end position="219"/>
    </location>
</feature>
<evidence type="ECO:0000256" key="6">
    <source>
        <dbReference type="SAM" id="Phobius"/>
    </source>
</evidence>
<dbReference type="PANTHER" id="PTHR19444:SF13">
    <property type="entry name" value="PROTEIN UNC-93 HOMOLOG A"/>
    <property type="match status" value="1"/>
</dbReference>
<feature type="transmembrane region" description="Helical" evidence="6">
    <location>
        <begin position="99"/>
        <end position="120"/>
    </location>
</feature>
<feature type="transmembrane region" description="Helical" evidence="6">
    <location>
        <begin position="315"/>
        <end position="335"/>
    </location>
</feature>
<gene>
    <name evidence="7" type="ORF">ACJMK2_010636</name>
</gene>
<dbReference type="Pfam" id="PF05978">
    <property type="entry name" value="UNC-93"/>
    <property type="match status" value="1"/>
</dbReference>
<evidence type="ECO:0000256" key="1">
    <source>
        <dbReference type="ARBA" id="ARBA00004141"/>
    </source>
</evidence>
<reference evidence="7 8" key="1">
    <citation type="submission" date="2024-11" db="EMBL/GenBank/DDBJ databases">
        <title>Chromosome-level genome assembly of the freshwater bivalve Anodonta woodiana.</title>
        <authorList>
            <person name="Chen X."/>
        </authorList>
    </citation>
    <scope>NUCLEOTIDE SEQUENCE [LARGE SCALE GENOMIC DNA]</scope>
    <source>
        <strain evidence="7">MN2024</strain>
        <tissue evidence="7">Gills</tissue>
    </source>
</reference>
<feature type="transmembrane region" description="Helical" evidence="6">
    <location>
        <begin position="395"/>
        <end position="418"/>
    </location>
</feature>
<organism evidence="7 8">
    <name type="scientific">Sinanodonta woodiana</name>
    <name type="common">Chinese pond mussel</name>
    <name type="synonym">Anodonta woodiana</name>
    <dbReference type="NCBI Taxonomy" id="1069815"/>
    <lineage>
        <taxon>Eukaryota</taxon>
        <taxon>Metazoa</taxon>
        <taxon>Spiralia</taxon>
        <taxon>Lophotrochozoa</taxon>
        <taxon>Mollusca</taxon>
        <taxon>Bivalvia</taxon>
        <taxon>Autobranchia</taxon>
        <taxon>Heteroconchia</taxon>
        <taxon>Palaeoheterodonta</taxon>
        <taxon>Unionida</taxon>
        <taxon>Unionoidea</taxon>
        <taxon>Unionidae</taxon>
        <taxon>Unioninae</taxon>
        <taxon>Sinanodonta</taxon>
    </lineage>
</organism>
<evidence type="ECO:0000313" key="7">
    <source>
        <dbReference type="EMBL" id="KAL3860518.1"/>
    </source>
</evidence>
<comment type="subcellular location">
    <subcellularLocation>
        <location evidence="1">Membrane</location>
        <topology evidence="1">Multi-pass membrane protein</topology>
    </subcellularLocation>
</comment>
<comment type="similarity">
    <text evidence="2">Belongs to the unc-93 family.</text>
</comment>
<keyword evidence="4 6" id="KW-1133">Transmembrane helix</keyword>
<dbReference type="EMBL" id="JBJQND010000012">
    <property type="protein sequence ID" value="KAL3860518.1"/>
    <property type="molecule type" value="Genomic_DNA"/>
</dbReference>
<evidence type="ECO:0000256" key="2">
    <source>
        <dbReference type="ARBA" id="ARBA00009172"/>
    </source>
</evidence>
<proteinExistence type="inferred from homology"/>
<feature type="transmembrane region" description="Helical" evidence="6">
    <location>
        <begin position="163"/>
        <end position="181"/>
    </location>
</feature>
<protein>
    <submittedName>
        <fullName evidence="7">Uncharacterized protein</fullName>
    </submittedName>
</protein>
<keyword evidence="3 6" id="KW-0812">Transmembrane</keyword>
<dbReference type="InterPro" id="IPR010291">
    <property type="entry name" value="Ion_channel_UNC-93"/>
</dbReference>
<feature type="transmembrane region" description="Helical" evidence="6">
    <location>
        <begin position="430"/>
        <end position="448"/>
    </location>
</feature>
<evidence type="ECO:0000256" key="3">
    <source>
        <dbReference type="ARBA" id="ARBA00022692"/>
    </source>
</evidence>
<dbReference type="Proteomes" id="UP001634394">
    <property type="component" value="Unassembled WGS sequence"/>
</dbReference>
<name>A0ABD3VJ08_SINWO</name>